<gene>
    <name evidence="1" type="ORF">rCG_40797</name>
</gene>
<dbReference type="EMBL" id="CH474077">
    <property type="protein sequence ID" value="EDL83734.1"/>
    <property type="molecule type" value="Genomic_DNA"/>
</dbReference>
<organism evidence="1 2">
    <name type="scientific">Rattus norvegicus</name>
    <name type="common">Rat</name>
    <dbReference type="NCBI Taxonomy" id="10116"/>
    <lineage>
        <taxon>Eukaryota</taxon>
        <taxon>Metazoa</taxon>
        <taxon>Chordata</taxon>
        <taxon>Craniata</taxon>
        <taxon>Vertebrata</taxon>
        <taxon>Euteleostomi</taxon>
        <taxon>Mammalia</taxon>
        <taxon>Eutheria</taxon>
        <taxon>Euarchontoglires</taxon>
        <taxon>Glires</taxon>
        <taxon>Rodentia</taxon>
        <taxon>Myomorpha</taxon>
        <taxon>Muroidea</taxon>
        <taxon>Muridae</taxon>
        <taxon>Murinae</taxon>
        <taxon>Rattus</taxon>
    </lineage>
</organism>
<proteinExistence type="predicted"/>
<evidence type="ECO:0000313" key="1">
    <source>
        <dbReference type="EMBL" id="EDL83734.1"/>
    </source>
</evidence>
<dbReference type="Proteomes" id="UP000234681">
    <property type="component" value="Chromosome 1"/>
</dbReference>
<sequence length="73" mass="8242">MTVAETSLTETTYREKLTHLFTRAVYNKHGELLSKCMASLTLFPPLSTLVFGAPVRSRPKPYGLLWEVLSEGR</sequence>
<name>A6KNZ2_RAT</name>
<dbReference type="AlphaFoldDB" id="A6KNZ2"/>
<reference evidence="1 2" key="1">
    <citation type="submission" date="2005-09" db="EMBL/GenBank/DDBJ databases">
        <authorList>
            <person name="Mural R.J."/>
            <person name="Li P.W."/>
            <person name="Adams M.D."/>
            <person name="Amanatides P.G."/>
            <person name="Baden-Tillson H."/>
            <person name="Barnstead M."/>
            <person name="Chin S.H."/>
            <person name="Dew I."/>
            <person name="Evans C.A."/>
            <person name="Ferriera S."/>
            <person name="Flanigan M."/>
            <person name="Fosler C."/>
            <person name="Glodek A."/>
            <person name="Gu Z."/>
            <person name="Holt R.A."/>
            <person name="Jennings D."/>
            <person name="Kraft C.L."/>
            <person name="Lu F."/>
            <person name="Nguyen T."/>
            <person name="Nusskern D.R."/>
            <person name="Pfannkoch C.M."/>
            <person name="Sitter C."/>
            <person name="Sutton G.G."/>
            <person name="Venter J.C."/>
            <person name="Wang Z."/>
            <person name="Woodage T."/>
            <person name="Zheng X.H."/>
            <person name="Zhong F."/>
        </authorList>
    </citation>
    <scope>NUCLEOTIDE SEQUENCE [LARGE SCALE GENOMIC DNA]</scope>
    <source>
        <strain>BN</strain>
        <strain evidence="2">Sprague-Dawley</strain>
    </source>
</reference>
<accession>A6KNZ2</accession>
<protein>
    <submittedName>
        <fullName evidence="1">RCG40797</fullName>
    </submittedName>
</protein>
<evidence type="ECO:0000313" key="2">
    <source>
        <dbReference type="Proteomes" id="UP000234681"/>
    </source>
</evidence>